<sequence length="411" mass="42980">MTASRDLDIVVYGATGFVGRLTAAYLAKHLPTGVTVGLAGRSAERLEKVRAELGTDWPLIEANADDPSSLASLAGSTRIVISTVGPYAKYGLPLVEACAEAGTDYVDLTGEVLFHRESIDRFDDIARRTGARIVHSCGFDSIPSDLGVQALFRAAEADGAGALTDTTFVLTSMRGGLSGGTIDSLRLQLDAVRKDPAARKVAARPYSLSPDPAHEPDLGRQNDFALVDGKSIAPELAGWKAPFVMASYNTRVVRRSNALTGWAYGKKFAYREVMSVGSSVFSPVLAGLVAAGSGALAAGLAFPPTRFLLDKVLPAPGEGPSEKTRESGHFTVDLYTTTETGARYTVRFAAKGDPGYKATAVMLAESALSLASGGSALHAGGGVLTPAVAFGDVLTERLRDAGFEISARPLP</sequence>
<dbReference type="Gene3D" id="3.40.50.720">
    <property type="entry name" value="NAD(P)-binding Rossmann-like Domain"/>
    <property type="match status" value="1"/>
</dbReference>
<evidence type="ECO:0000313" key="2">
    <source>
        <dbReference type="EMBL" id="SQI28778.1"/>
    </source>
</evidence>
<keyword evidence="2" id="KW-0560">Oxidoreductase</keyword>
<protein>
    <submittedName>
        <fullName evidence="2">Saccharopine dehydrogenase/reductase</fullName>
        <ecNumber evidence="2">1.3.1.-</ecNumber>
    </submittedName>
</protein>
<dbReference type="EMBL" id="LS483468">
    <property type="protein sequence ID" value="SQI28778.1"/>
    <property type="molecule type" value="Genomic_DNA"/>
</dbReference>
<dbReference type="GO" id="GO:0005886">
    <property type="term" value="C:plasma membrane"/>
    <property type="evidence" value="ECO:0007669"/>
    <property type="project" value="TreeGrafter"/>
</dbReference>
<proteinExistence type="predicted"/>
<dbReference type="Proteomes" id="UP000249091">
    <property type="component" value="Chromosome 1"/>
</dbReference>
<evidence type="ECO:0000259" key="1">
    <source>
        <dbReference type="Pfam" id="PF03435"/>
    </source>
</evidence>
<dbReference type="AlphaFoldDB" id="A0A2X4U157"/>
<dbReference type="EC" id="1.3.1.-" evidence="2"/>
<feature type="domain" description="Saccharopine dehydrogenase NADP binding" evidence="1">
    <location>
        <begin position="9"/>
        <end position="131"/>
    </location>
</feature>
<evidence type="ECO:0000313" key="3">
    <source>
        <dbReference type="Proteomes" id="UP000249091"/>
    </source>
</evidence>
<reference evidence="2 3" key="1">
    <citation type="submission" date="2018-06" db="EMBL/GenBank/DDBJ databases">
        <authorList>
            <consortium name="Pathogen Informatics"/>
            <person name="Doyle S."/>
        </authorList>
    </citation>
    <scope>NUCLEOTIDE SEQUENCE [LARGE SCALE GENOMIC DNA]</scope>
    <source>
        <strain evidence="2 3">NCTC10994</strain>
    </source>
</reference>
<dbReference type="KEGG" id="rcr:NCTC10994_00531"/>
<dbReference type="STRING" id="1219011.GCA_001895045_00251"/>
<dbReference type="InterPro" id="IPR036291">
    <property type="entry name" value="NAD(P)-bd_dom_sf"/>
</dbReference>
<dbReference type="Pfam" id="PF03435">
    <property type="entry name" value="Sacchrp_dh_NADP"/>
    <property type="match status" value="1"/>
</dbReference>
<dbReference type="RefSeq" id="WP_072698252.1">
    <property type="nucleotide sequence ID" value="NZ_JAFBBL010000001.1"/>
</dbReference>
<dbReference type="PANTHER" id="PTHR12286:SF5">
    <property type="entry name" value="SACCHAROPINE DEHYDROGENASE-LIKE OXIDOREDUCTASE"/>
    <property type="match status" value="1"/>
</dbReference>
<dbReference type="InterPro" id="IPR005097">
    <property type="entry name" value="Sacchrp_dh_NADP-bd"/>
</dbReference>
<dbReference type="InterPro" id="IPR051276">
    <property type="entry name" value="Saccharopine_DH-like_oxidrdct"/>
</dbReference>
<gene>
    <name evidence="2" type="ORF">NCTC10994_00531</name>
</gene>
<dbReference type="SUPFAM" id="SSF51735">
    <property type="entry name" value="NAD(P)-binding Rossmann-fold domains"/>
    <property type="match status" value="1"/>
</dbReference>
<dbReference type="GO" id="GO:0016491">
    <property type="term" value="F:oxidoreductase activity"/>
    <property type="evidence" value="ECO:0007669"/>
    <property type="project" value="UniProtKB-KW"/>
</dbReference>
<dbReference type="GO" id="GO:0009247">
    <property type="term" value="P:glycolipid biosynthetic process"/>
    <property type="evidence" value="ECO:0007669"/>
    <property type="project" value="TreeGrafter"/>
</dbReference>
<organism evidence="2 3">
    <name type="scientific">Rhodococcus coprophilus</name>
    <dbReference type="NCBI Taxonomy" id="38310"/>
    <lineage>
        <taxon>Bacteria</taxon>
        <taxon>Bacillati</taxon>
        <taxon>Actinomycetota</taxon>
        <taxon>Actinomycetes</taxon>
        <taxon>Mycobacteriales</taxon>
        <taxon>Nocardiaceae</taxon>
        <taxon>Rhodococcus</taxon>
    </lineage>
</organism>
<dbReference type="PANTHER" id="PTHR12286">
    <property type="entry name" value="SACCHAROPINE DEHYDROGENASE-LIKE OXIDOREDUCTASE"/>
    <property type="match status" value="1"/>
</dbReference>
<keyword evidence="3" id="KW-1185">Reference proteome</keyword>
<name>A0A2X4U157_9NOCA</name>
<accession>A0A2X4U157</accession>